<keyword evidence="2" id="KW-0732">Signal</keyword>
<keyword evidence="4" id="KW-1185">Reference proteome</keyword>
<proteinExistence type="predicted"/>
<feature type="compositionally biased region" description="Low complexity" evidence="1">
    <location>
        <begin position="172"/>
        <end position="191"/>
    </location>
</feature>
<feature type="signal peptide" evidence="2">
    <location>
        <begin position="1"/>
        <end position="15"/>
    </location>
</feature>
<comment type="caution">
    <text evidence="3">The sequence shown here is derived from an EMBL/GenBank/DDBJ whole genome shotgun (WGS) entry which is preliminary data.</text>
</comment>
<evidence type="ECO:0000313" key="4">
    <source>
        <dbReference type="Proteomes" id="UP001281761"/>
    </source>
</evidence>
<feature type="region of interest" description="Disordered" evidence="1">
    <location>
        <begin position="163"/>
        <end position="191"/>
    </location>
</feature>
<dbReference type="Proteomes" id="UP001281761">
    <property type="component" value="Unassembled WGS sequence"/>
</dbReference>
<organism evidence="3 4">
    <name type="scientific">Blattamonas nauphoetae</name>
    <dbReference type="NCBI Taxonomy" id="2049346"/>
    <lineage>
        <taxon>Eukaryota</taxon>
        <taxon>Metamonada</taxon>
        <taxon>Preaxostyla</taxon>
        <taxon>Oxymonadida</taxon>
        <taxon>Blattamonas</taxon>
    </lineage>
</organism>
<reference evidence="3 4" key="1">
    <citation type="journal article" date="2022" name="bioRxiv">
        <title>Genomics of Preaxostyla Flagellates Illuminates Evolutionary Transitions and the Path Towards Mitochondrial Loss.</title>
        <authorList>
            <person name="Novak L.V.F."/>
            <person name="Treitli S.C."/>
            <person name="Pyrih J."/>
            <person name="Halakuc P."/>
            <person name="Pipaliya S.V."/>
            <person name="Vacek V."/>
            <person name="Brzon O."/>
            <person name="Soukal P."/>
            <person name="Eme L."/>
            <person name="Dacks J.B."/>
            <person name="Karnkowska A."/>
            <person name="Elias M."/>
            <person name="Hampl V."/>
        </authorList>
    </citation>
    <scope>NUCLEOTIDE SEQUENCE [LARGE SCALE GENOMIC DNA]</scope>
    <source>
        <strain evidence="3">NAU3</strain>
        <tissue evidence="3">Gut</tissue>
    </source>
</reference>
<gene>
    <name evidence="3" type="ORF">BLNAU_17281</name>
</gene>
<feature type="chain" id="PRO_5047324017" evidence="2">
    <location>
        <begin position="16"/>
        <end position="459"/>
    </location>
</feature>
<evidence type="ECO:0000256" key="1">
    <source>
        <dbReference type="SAM" id="MobiDB-lite"/>
    </source>
</evidence>
<evidence type="ECO:0000313" key="3">
    <source>
        <dbReference type="EMBL" id="KAK2947762.1"/>
    </source>
</evidence>
<name>A0ABQ9X956_9EUKA</name>
<sequence>MIAVLLSLVNHLVSTGPLVHICSTSTITQTVQIAAHTHIKPIHYTYDLTENFVRIESLAYCVVHVLENGEQMDPNTRLTGVEVNPRSPQYTKCMTVLDPELDRLRMQYDSDLFDEAKRVTTWITVMQKVSSGELVLSDTSFLKLPFFRPTLLSLQAKFQQQALSMDESDKGSQSSPHSSHSSPHTSLETRLVSSLRTRSSSHCKQESLHLLTILHSLITSPPNPNVVEYSSTDSFDPSPSLFHPIETDPTELFHPSIFDEDDIYLLAHSLLRCRAVCDLVGAENCIRDVAPFLDRTISALGSSNSLLPIFIPEMLPVNAKHLRDGLPVIGSLLFYSSKRVHGFGGILKEMVRVGVLDCMIRAVSESSFLEDYENGICVIGILLRSIRDSEFCEDIFDANNQTSLVGQDIPSVSQCSTLQILVFSSASVFDRMIPEIYRRMHNFGFDGKRVGNHGTITAR</sequence>
<evidence type="ECO:0000256" key="2">
    <source>
        <dbReference type="SAM" id="SignalP"/>
    </source>
</evidence>
<dbReference type="EMBL" id="JARBJD010000191">
    <property type="protein sequence ID" value="KAK2947762.1"/>
    <property type="molecule type" value="Genomic_DNA"/>
</dbReference>
<accession>A0ABQ9X956</accession>
<protein>
    <submittedName>
        <fullName evidence="3">Uncharacterized protein</fullName>
    </submittedName>
</protein>